<dbReference type="InterPro" id="IPR015421">
    <property type="entry name" value="PyrdxlP-dep_Trfase_major"/>
</dbReference>
<dbReference type="GO" id="GO:0030170">
    <property type="term" value="F:pyridoxal phosphate binding"/>
    <property type="evidence" value="ECO:0007669"/>
    <property type="project" value="TreeGrafter"/>
</dbReference>
<feature type="active site" description="Proton acceptor" evidence="1">
    <location>
        <position position="189"/>
    </location>
</feature>
<evidence type="ECO:0000256" key="2">
    <source>
        <dbReference type="PIRSR" id="PIRSR000390-2"/>
    </source>
</evidence>
<evidence type="ECO:0000256" key="3">
    <source>
        <dbReference type="RuleBase" id="RU004508"/>
    </source>
</evidence>
<accession>A0A161WFA6</accession>
<dbReference type="OrthoDB" id="9810913at2"/>
<dbReference type="PATRIC" id="fig|1121326.3.peg.4149"/>
<dbReference type="Pfam" id="PF01041">
    <property type="entry name" value="DegT_DnrJ_EryC1"/>
    <property type="match status" value="1"/>
</dbReference>
<keyword evidence="5" id="KW-1185">Reference proteome</keyword>
<keyword evidence="4" id="KW-0032">Aminotransferase</keyword>
<dbReference type="SUPFAM" id="SSF53383">
    <property type="entry name" value="PLP-dependent transferases"/>
    <property type="match status" value="1"/>
</dbReference>
<dbReference type="Gene3D" id="3.40.640.10">
    <property type="entry name" value="Type I PLP-dependent aspartate aminotransferase-like (Major domain)"/>
    <property type="match status" value="1"/>
</dbReference>
<dbReference type="InterPro" id="IPR015422">
    <property type="entry name" value="PyrdxlP-dep_Trfase_small"/>
</dbReference>
<keyword evidence="4" id="KW-0808">Transferase</keyword>
<dbReference type="Gene3D" id="3.90.1150.10">
    <property type="entry name" value="Aspartate Aminotransferase, domain 1"/>
    <property type="match status" value="1"/>
</dbReference>
<dbReference type="PANTHER" id="PTHR30244">
    <property type="entry name" value="TRANSAMINASE"/>
    <property type="match status" value="1"/>
</dbReference>
<dbReference type="PANTHER" id="PTHR30244:SF34">
    <property type="entry name" value="DTDP-4-AMINO-4,6-DIDEOXYGALACTOSE TRANSAMINASE"/>
    <property type="match status" value="1"/>
</dbReference>
<organism evidence="4 5">
    <name type="scientific">Clostridium magnum DSM 2767</name>
    <dbReference type="NCBI Taxonomy" id="1121326"/>
    <lineage>
        <taxon>Bacteria</taxon>
        <taxon>Bacillati</taxon>
        <taxon>Bacillota</taxon>
        <taxon>Clostridia</taxon>
        <taxon>Eubacteriales</taxon>
        <taxon>Clostridiaceae</taxon>
        <taxon>Clostridium</taxon>
    </lineage>
</organism>
<evidence type="ECO:0000256" key="1">
    <source>
        <dbReference type="PIRSR" id="PIRSR000390-1"/>
    </source>
</evidence>
<keyword evidence="2 3" id="KW-0663">Pyridoxal phosphate</keyword>
<comment type="caution">
    <text evidence="4">The sequence shown here is derived from an EMBL/GenBank/DDBJ whole genome shotgun (WGS) entry which is preliminary data.</text>
</comment>
<dbReference type="Proteomes" id="UP000076603">
    <property type="component" value="Unassembled WGS sequence"/>
</dbReference>
<dbReference type="InterPro" id="IPR000653">
    <property type="entry name" value="DegT/StrS_aminotransferase"/>
</dbReference>
<dbReference type="STRING" id="1121326.CLMAG_40960"/>
<dbReference type="RefSeq" id="WP_066626494.1">
    <property type="nucleotide sequence ID" value="NZ_FQXL01000008.1"/>
</dbReference>
<gene>
    <name evidence="4" type="primary">arnB_2</name>
    <name evidence="4" type="ORF">CLMAG_40960</name>
</gene>
<protein>
    <submittedName>
        <fullName evidence="4">UDP-4-amino-4-deoxy-L-arabinose--oxoglutarate aminotransferase</fullName>
        <ecNumber evidence="4">2.6.1.87</ecNumber>
    </submittedName>
</protein>
<dbReference type="GO" id="GO:0000271">
    <property type="term" value="P:polysaccharide biosynthetic process"/>
    <property type="evidence" value="ECO:0007669"/>
    <property type="project" value="TreeGrafter"/>
</dbReference>
<dbReference type="InterPro" id="IPR020026">
    <property type="entry name" value="PseC"/>
</dbReference>
<proteinExistence type="inferred from homology"/>
<dbReference type="GO" id="GO:0099620">
    <property type="term" value="F:UDP-4-amino-4-deoxy-L-arabinose aminotransferase"/>
    <property type="evidence" value="ECO:0007669"/>
    <property type="project" value="UniProtKB-EC"/>
</dbReference>
<feature type="modified residue" description="N6-(pyridoxal phosphate)lysine" evidence="2">
    <location>
        <position position="189"/>
    </location>
</feature>
<name>A0A161WFA6_9CLOT</name>
<evidence type="ECO:0000313" key="5">
    <source>
        <dbReference type="Proteomes" id="UP000076603"/>
    </source>
</evidence>
<dbReference type="AlphaFoldDB" id="A0A161WFA6"/>
<dbReference type="EC" id="2.6.1.87" evidence="4"/>
<comment type="similarity">
    <text evidence="3">Belongs to the DegT/DnrJ/EryC1 family.</text>
</comment>
<dbReference type="PIRSF" id="PIRSF000390">
    <property type="entry name" value="PLP_StrS"/>
    <property type="match status" value="1"/>
</dbReference>
<dbReference type="CDD" id="cd00616">
    <property type="entry name" value="AHBA_syn"/>
    <property type="match status" value="1"/>
</dbReference>
<dbReference type="NCBIfam" id="TIGR03588">
    <property type="entry name" value="PseC"/>
    <property type="match status" value="1"/>
</dbReference>
<reference evidence="4 5" key="1">
    <citation type="submission" date="2016-04" db="EMBL/GenBank/DDBJ databases">
        <title>Genome sequence of Clostridium magnum DSM 2767.</title>
        <authorList>
            <person name="Poehlein A."/>
            <person name="Uhlig R."/>
            <person name="Fischer R."/>
            <person name="Bahl H."/>
            <person name="Daniel R."/>
        </authorList>
    </citation>
    <scope>NUCLEOTIDE SEQUENCE [LARGE SCALE GENOMIC DNA]</scope>
    <source>
        <strain evidence="4 5">DSM 2767</strain>
    </source>
</reference>
<dbReference type="InterPro" id="IPR015424">
    <property type="entry name" value="PyrdxlP-dep_Trfase"/>
</dbReference>
<sequence length="388" mass="43855">MKHPYIPYGRQYIDEEDIQAVVDVLKSDYLTTGPKIHEFEKKVADYVGCKYAVCVATGTAALHGACYAADISANDEVITTPMTFAATSNSILYLGGKPVFADIDPRTYNIDPLEIEKKITKKTKAIIAVDFTGQPAELFKIKDLAQRHNLIFIEDAAHSLGAKIKDSQGNWQKIGSIADITTFSFHPVKHITTAEGGMICTNDPKLYEKLTLFRSHGITRSPGLLIDKSHGKWYYEQQFLGYNYRLSDLQAALGISQLNKLDSFIKRRREIAALYDKAFSESIFKNRITIPYQAPHTKSSYHIYILKFNLSAIGKSREEIFNKLSDLNVGVNVHYIPVYYHPYYQYLGYSKGLCPIAEKLYENIITIPLYPGMSNEDVNYVIKSIKDV</sequence>
<evidence type="ECO:0000313" key="4">
    <source>
        <dbReference type="EMBL" id="KZL90325.1"/>
    </source>
</evidence>
<dbReference type="EMBL" id="LWAE01000005">
    <property type="protein sequence ID" value="KZL90325.1"/>
    <property type="molecule type" value="Genomic_DNA"/>
</dbReference>